<proteinExistence type="predicted"/>
<feature type="non-terminal residue" evidence="1">
    <location>
        <position position="42"/>
    </location>
</feature>
<evidence type="ECO:0000313" key="1">
    <source>
        <dbReference type="EMBL" id="CAG8729767.1"/>
    </source>
</evidence>
<gene>
    <name evidence="1" type="ORF">RFULGI_LOCUS12042</name>
</gene>
<organism evidence="1 2">
    <name type="scientific">Racocetra fulgida</name>
    <dbReference type="NCBI Taxonomy" id="60492"/>
    <lineage>
        <taxon>Eukaryota</taxon>
        <taxon>Fungi</taxon>
        <taxon>Fungi incertae sedis</taxon>
        <taxon>Mucoromycota</taxon>
        <taxon>Glomeromycotina</taxon>
        <taxon>Glomeromycetes</taxon>
        <taxon>Diversisporales</taxon>
        <taxon>Gigasporaceae</taxon>
        <taxon>Racocetra</taxon>
    </lineage>
</organism>
<accession>A0A9N9ICZ5</accession>
<dbReference type="Proteomes" id="UP000789396">
    <property type="component" value="Unassembled WGS sequence"/>
</dbReference>
<dbReference type="AlphaFoldDB" id="A0A9N9ICZ5"/>
<protein>
    <submittedName>
        <fullName evidence="1">6600_t:CDS:1</fullName>
    </submittedName>
</protein>
<name>A0A9N9ICZ5_9GLOM</name>
<dbReference type="EMBL" id="CAJVPZ010027918">
    <property type="protein sequence ID" value="CAG8729767.1"/>
    <property type="molecule type" value="Genomic_DNA"/>
</dbReference>
<comment type="caution">
    <text evidence="1">The sequence shown here is derived from an EMBL/GenBank/DDBJ whole genome shotgun (WGS) entry which is preliminary data.</text>
</comment>
<sequence>MENSSLEQNIETVIFSLLEIKKKIKETPKESPCHDCEKLKEK</sequence>
<reference evidence="1" key="1">
    <citation type="submission" date="2021-06" db="EMBL/GenBank/DDBJ databases">
        <authorList>
            <person name="Kallberg Y."/>
            <person name="Tangrot J."/>
            <person name="Rosling A."/>
        </authorList>
    </citation>
    <scope>NUCLEOTIDE SEQUENCE</scope>
    <source>
        <strain evidence="1">IN212</strain>
    </source>
</reference>
<evidence type="ECO:0000313" key="2">
    <source>
        <dbReference type="Proteomes" id="UP000789396"/>
    </source>
</evidence>
<keyword evidence="2" id="KW-1185">Reference proteome</keyword>